<organism evidence="1 2">
    <name type="scientific">Thiobaca trueperi</name>
    <dbReference type="NCBI Taxonomy" id="127458"/>
    <lineage>
        <taxon>Bacteria</taxon>
        <taxon>Pseudomonadati</taxon>
        <taxon>Pseudomonadota</taxon>
        <taxon>Gammaproteobacteria</taxon>
        <taxon>Chromatiales</taxon>
        <taxon>Chromatiaceae</taxon>
        <taxon>Thiobaca</taxon>
    </lineage>
</organism>
<dbReference type="InterPro" id="IPR002636">
    <property type="entry name" value="DUF29"/>
</dbReference>
<dbReference type="AlphaFoldDB" id="A0A4R3MR66"/>
<gene>
    <name evidence="1" type="ORF">EDC35_11237</name>
</gene>
<proteinExistence type="predicted"/>
<protein>
    <submittedName>
        <fullName evidence="1">Uncharacterized protein DUF29</fullName>
    </submittedName>
</protein>
<accession>A0A4R3MR66</accession>
<keyword evidence="2" id="KW-1185">Reference proteome</keyword>
<sequence>MIMPNLYEHDIHAWTQQTVDLLRQRRFQEVDIEHLVEELETMGRRDRQELVSRLKILLGHLLKWQYQPAHRSSSWRGSILEQRLRVRDLLEDCPSLKPFLGEAATAAYGDGMKLASKETGLPLVQFPETLPYALAPLLDDDWWPEDACSHSAHR</sequence>
<dbReference type="OrthoDB" id="5767965at2"/>
<dbReference type="Gene3D" id="1.20.1220.20">
    <property type="entry name" value="Uncharcterised protein PF01724"/>
    <property type="match status" value="1"/>
</dbReference>
<name>A0A4R3MR66_9GAMM</name>
<dbReference type="EMBL" id="SMAO01000012">
    <property type="protein sequence ID" value="TCT18714.1"/>
    <property type="molecule type" value="Genomic_DNA"/>
</dbReference>
<evidence type="ECO:0000313" key="2">
    <source>
        <dbReference type="Proteomes" id="UP000295717"/>
    </source>
</evidence>
<evidence type="ECO:0000313" key="1">
    <source>
        <dbReference type="EMBL" id="TCT18714.1"/>
    </source>
</evidence>
<dbReference type="Pfam" id="PF01724">
    <property type="entry name" value="DUF29"/>
    <property type="match status" value="1"/>
</dbReference>
<comment type="caution">
    <text evidence="1">The sequence shown here is derived from an EMBL/GenBank/DDBJ whole genome shotgun (WGS) entry which is preliminary data.</text>
</comment>
<dbReference type="PANTHER" id="PTHR34235">
    <property type="entry name" value="SLR1203 PROTEIN-RELATED"/>
    <property type="match status" value="1"/>
</dbReference>
<dbReference type="Proteomes" id="UP000295717">
    <property type="component" value="Unassembled WGS sequence"/>
</dbReference>
<reference evidence="1 2" key="1">
    <citation type="submission" date="2019-03" db="EMBL/GenBank/DDBJ databases">
        <title>Genomic Encyclopedia of Type Strains, Phase IV (KMG-IV): sequencing the most valuable type-strain genomes for metagenomic binning, comparative biology and taxonomic classification.</title>
        <authorList>
            <person name="Goeker M."/>
        </authorList>
    </citation>
    <scope>NUCLEOTIDE SEQUENCE [LARGE SCALE GENOMIC DNA]</scope>
    <source>
        <strain evidence="1 2">DSM 13587</strain>
    </source>
</reference>